<name>A0ABX8WTW6_9CYAN</name>
<dbReference type="Gene3D" id="3.30.700.10">
    <property type="entry name" value="Glycoprotein, Type 4 Pilin"/>
    <property type="match status" value="1"/>
</dbReference>
<evidence type="ECO:0000256" key="1">
    <source>
        <dbReference type="SAM" id="Phobius"/>
    </source>
</evidence>
<dbReference type="InterPro" id="IPR045584">
    <property type="entry name" value="Pilin-like"/>
</dbReference>
<dbReference type="Proteomes" id="UP000826540">
    <property type="component" value="Chromosome"/>
</dbReference>
<keyword evidence="1" id="KW-0472">Membrane</keyword>
<evidence type="ECO:0000313" key="2">
    <source>
        <dbReference type="EMBL" id="QYX29828.1"/>
    </source>
</evidence>
<feature type="transmembrane region" description="Helical" evidence="1">
    <location>
        <begin position="12"/>
        <end position="32"/>
    </location>
</feature>
<evidence type="ECO:0000313" key="3">
    <source>
        <dbReference type="Proteomes" id="UP000826540"/>
    </source>
</evidence>
<protein>
    <submittedName>
        <fullName evidence="2">Type II secretion system GspH family protein</fullName>
    </submittedName>
</protein>
<organism evidence="2 3">
    <name type="scientific">Sphaerospermopsis torques-reginae ITEP-024</name>
    <dbReference type="NCBI Taxonomy" id="984208"/>
    <lineage>
        <taxon>Bacteria</taxon>
        <taxon>Bacillati</taxon>
        <taxon>Cyanobacteriota</taxon>
        <taxon>Cyanophyceae</taxon>
        <taxon>Nostocales</taxon>
        <taxon>Aphanizomenonaceae</taxon>
        <taxon>Sphaerospermopsis</taxon>
        <taxon>Sphaerospermopsis torques-reginae</taxon>
    </lineage>
</organism>
<keyword evidence="3" id="KW-1185">Reference proteome</keyword>
<accession>A0ABX8WTW6</accession>
<keyword evidence="1" id="KW-1133">Transmembrane helix</keyword>
<proteinExistence type="predicted"/>
<reference evidence="2 3" key="1">
    <citation type="journal article" date="2022" name="J. Am. Chem. Soc.">
        <title>Biosynthesis of Guanitoxin Enables Global Environmental Detection in Freshwater Cyanobacteria.</title>
        <authorList>
            <person name="Lima S.T."/>
            <person name="Fallon T.R."/>
            <person name="Cordoza J.L."/>
            <person name="Chekan J.R."/>
            <person name="Delbaje E."/>
            <person name="Hopiavuori A.R."/>
            <person name="Alvarenga D.O."/>
            <person name="Wood S.M."/>
            <person name="Luhavaya H."/>
            <person name="Baumgartner J.T."/>
            <person name="Dorr F.A."/>
            <person name="Etchegaray A."/>
            <person name="Pinto E."/>
            <person name="McKinnie S.M.K."/>
            <person name="Fiore M.F."/>
            <person name="Moore B.S."/>
        </authorList>
    </citation>
    <scope>NUCLEOTIDE SEQUENCE [LARGE SCALE GENOMIC DNA]</scope>
    <source>
        <strain evidence="2 3">ITEP-024</strain>
    </source>
</reference>
<keyword evidence="1" id="KW-0812">Transmembrane</keyword>
<dbReference type="EMBL" id="CP080598">
    <property type="protein sequence ID" value="QYX29828.1"/>
    <property type="molecule type" value="Genomic_DNA"/>
</dbReference>
<gene>
    <name evidence="2" type="ORF">K2F26_12590</name>
</gene>
<sequence length="170" mass="18093">MRHSNVSDNQGFTILEALIVVVFAGILAAMAGPSYFAWSQRRAVDDAIISIEGAIKEAQRQAMAMSRYCNVTLDTSSPNVRTTSPPKIKCLLTGDRTLSDVTLAASATSLNFDHLGNTTSEITVVVAPSANYSSNNFRKCLVLSQPLGLIRRGNYTGASGTTTSSSCVPE</sequence>
<dbReference type="RefSeq" id="WP_220608099.1">
    <property type="nucleotide sequence ID" value="NZ_CP080598.1"/>
</dbReference>
<dbReference type="SUPFAM" id="SSF54523">
    <property type="entry name" value="Pili subunits"/>
    <property type="match status" value="1"/>
</dbReference>